<dbReference type="GeneID" id="5176288"/>
<reference evidence="1 2" key="1">
    <citation type="journal article" date="2007" name="Virus Genes">
        <title>Genome sequence of Leucania seperata nucleopolyhedrovirus.</title>
        <authorList>
            <person name="Xiao H."/>
            <person name="Qi Y."/>
        </authorList>
    </citation>
    <scope>NUCLEOTIDE SEQUENCE [LARGE SCALE GENOMIC DNA]</scope>
    <source>
        <strain evidence="1 2">AH1</strain>
    </source>
</reference>
<name>Q0IL74_NPVLS</name>
<keyword evidence="2" id="KW-1185">Reference proteome</keyword>
<protein>
    <submittedName>
        <fullName evidence="1">ORF45</fullName>
    </submittedName>
</protein>
<dbReference type="RefSeq" id="YP_758342.1">
    <property type="nucleotide sequence ID" value="NC_008348.1"/>
</dbReference>
<evidence type="ECO:0000313" key="2">
    <source>
        <dbReference type="Proteomes" id="UP000201737"/>
    </source>
</evidence>
<dbReference type="Proteomes" id="UP000201737">
    <property type="component" value="Segment"/>
</dbReference>
<organismHost>
    <name type="scientific">Lepidoptera</name>
    <name type="common">moths &amp; butterflies</name>
    <dbReference type="NCBI Taxonomy" id="7088"/>
</organismHost>
<sequence>MEQQQQQQPIKFDFNHLELVDDPQILIDQIEELLRDIDDVMSDKFPLDVYDDDDYNDDHWPRLCITNDYELALDCYRRLNELNVPLRFADDFVLKDTTKLFMDVLHIVYPDMERGILEACKFRGERQSNLDDPIVKSKEVDDGVYKSFRRYVMK</sequence>
<dbReference type="KEGG" id="vg:5176288"/>
<organism evidence="1 2">
    <name type="scientific">Leucania separata nucleopolyhedrovirus</name>
    <name type="common">LsNPV</name>
    <dbReference type="NCBI Taxonomy" id="1307956"/>
    <lineage>
        <taxon>Viruses</taxon>
        <taxon>Viruses incertae sedis</taxon>
        <taxon>Naldaviricetes</taxon>
        <taxon>Lefavirales</taxon>
        <taxon>Baculoviridae</taxon>
        <taxon>Alphabaculovirus</taxon>
        <taxon>Alphabaculovirus leseparatae</taxon>
    </lineage>
</organism>
<dbReference type="EMBL" id="AY394490">
    <property type="protein sequence ID" value="AAR28809.1"/>
    <property type="molecule type" value="Genomic_DNA"/>
</dbReference>
<evidence type="ECO:0000313" key="1">
    <source>
        <dbReference type="EMBL" id="AAR28809.1"/>
    </source>
</evidence>
<proteinExistence type="predicted"/>
<reference evidence="1 2" key="2">
    <citation type="journal article" date="2007" name="Virus Res.">
        <title>P13 of Leucania separata multiple nuclear polyhedrosis virus affected the polyhedra and budded virions yields of AcMNPV.</title>
        <authorList>
            <person name="Du E.Q."/>
            <person name="Yan F."/>
            <person name="Jin W.X."/>
            <person name="Lu N."/>
            <person name="Xiao H.Z."/>
            <person name="Lu S.Y."/>
            <person name="Qi Y.P."/>
        </authorList>
    </citation>
    <scope>NUCLEOTIDE SEQUENCE [LARGE SCALE GENOMIC DNA]</scope>
    <source>
        <strain evidence="1 2">AH1</strain>
    </source>
</reference>
<accession>Q0IL74</accession>